<evidence type="ECO:0000256" key="4">
    <source>
        <dbReference type="ARBA" id="ARBA00023242"/>
    </source>
</evidence>
<evidence type="ECO:0000256" key="2">
    <source>
        <dbReference type="ARBA" id="ARBA00023155"/>
    </source>
</evidence>
<evidence type="ECO:0000256" key="1">
    <source>
        <dbReference type="ARBA" id="ARBA00023125"/>
    </source>
</evidence>
<name>A0ABN9M4L6_9NEOB</name>
<keyword evidence="4" id="KW-0539">Nucleus</keyword>
<proteinExistence type="predicted"/>
<evidence type="ECO:0000256" key="3">
    <source>
        <dbReference type="ARBA" id="ARBA00023159"/>
    </source>
</evidence>
<accession>A0ABN9M4L6</accession>
<dbReference type="EMBL" id="CAUEEQ010042285">
    <property type="protein sequence ID" value="CAJ0956630.1"/>
    <property type="molecule type" value="Genomic_DNA"/>
</dbReference>
<sequence length="81" mass="9375">MSLDVCRNGPIMAKIMESFPSDSEHDSVELEVPVSKRKRRGNLPKEAVKVLHDWLYEHRHNAYPSDTEKDTTPKNFLYTST</sequence>
<keyword evidence="3" id="KW-0010">Activator</keyword>
<evidence type="ECO:0000259" key="5">
    <source>
        <dbReference type="Pfam" id="PF05920"/>
    </source>
</evidence>
<dbReference type="Gene3D" id="1.10.10.60">
    <property type="entry name" value="Homeodomain-like"/>
    <property type="match status" value="1"/>
</dbReference>
<dbReference type="Pfam" id="PF05920">
    <property type="entry name" value="Homeobox_KN"/>
    <property type="match status" value="1"/>
</dbReference>
<dbReference type="SUPFAM" id="SSF46689">
    <property type="entry name" value="Homeodomain-like"/>
    <property type="match status" value="1"/>
</dbReference>
<dbReference type="InterPro" id="IPR009057">
    <property type="entry name" value="Homeodomain-like_sf"/>
</dbReference>
<feature type="domain" description="KN homeodomain" evidence="5">
    <location>
        <begin position="54"/>
        <end position="70"/>
    </location>
</feature>
<evidence type="ECO:0000313" key="7">
    <source>
        <dbReference type="Proteomes" id="UP001176940"/>
    </source>
</evidence>
<keyword evidence="1" id="KW-0238">DNA-binding</keyword>
<reference evidence="6" key="1">
    <citation type="submission" date="2023-07" db="EMBL/GenBank/DDBJ databases">
        <authorList>
            <person name="Stuckert A."/>
        </authorList>
    </citation>
    <scope>NUCLEOTIDE SEQUENCE</scope>
</reference>
<protein>
    <recommendedName>
        <fullName evidence="5">KN homeodomain domain-containing protein</fullName>
    </recommendedName>
</protein>
<comment type="caution">
    <text evidence="6">The sequence shown here is derived from an EMBL/GenBank/DDBJ whole genome shotgun (WGS) entry which is preliminary data.</text>
</comment>
<dbReference type="InterPro" id="IPR008422">
    <property type="entry name" value="KN_HD"/>
</dbReference>
<gene>
    <name evidence="6" type="ORF">RIMI_LOCUS15614996</name>
</gene>
<organism evidence="6 7">
    <name type="scientific">Ranitomeya imitator</name>
    <name type="common">mimic poison frog</name>
    <dbReference type="NCBI Taxonomy" id="111125"/>
    <lineage>
        <taxon>Eukaryota</taxon>
        <taxon>Metazoa</taxon>
        <taxon>Chordata</taxon>
        <taxon>Craniata</taxon>
        <taxon>Vertebrata</taxon>
        <taxon>Euteleostomi</taxon>
        <taxon>Amphibia</taxon>
        <taxon>Batrachia</taxon>
        <taxon>Anura</taxon>
        <taxon>Neobatrachia</taxon>
        <taxon>Hyloidea</taxon>
        <taxon>Dendrobatidae</taxon>
        <taxon>Dendrobatinae</taxon>
        <taxon>Ranitomeya</taxon>
    </lineage>
</organism>
<dbReference type="PANTHER" id="PTHR11850">
    <property type="entry name" value="HOMEOBOX PROTEIN TRANSCRIPTION FACTORS"/>
    <property type="match status" value="1"/>
</dbReference>
<dbReference type="InterPro" id="IPR050224">
    <property type="entry name" value="TALE_homeobox"/>
</dbReference>
<keyword evidence="2" id="KW-0371">Homeobox</keyword>
<evidence type="ECO:0000313" key="6">
    <source>
        <dbReference type="EMBL" id="CAJ0956630.1"/>
    </source>
</evidence>
<dbReference type="Proteomes" id="UP001176940">
    <property type="component" value="Unassembled WGS sequence"/>
</dbReference>
<keyword evidence="7" id="KW-1185">Reference proteome</keyword>